<evidence type="ECO:0000259" key="4">
    <source>
        <dbReference type="PROSITE" id="PS01124"/>
    </source>
</evidence>
<accession>T2A5U3</accession>
<evidence type="ECO:0000256" key="2">
    <source>
        <dbReference type="ARBA" id="ARBA00023125"/>
    </source>
</evidence>
<dbReference type="AlphaFoldDB" id="T2A5U3"/>
<sequence length="359" mass="41096">MQEATFLPKDTNTIQKLIITFSTLTNVELFFYSTNKMIISGHQILNTSQDIYNYLTHVNFKKVTAFPVILDNALSGFFILNVSSTLKEQVMMYRSYLDSTSGRLDQGNFHHLMVLNALDPRELQNYIGGLSLISDSTTSKDAHHKLHIINKHDKGKVVNVDKNFVNVLKYINANISKPLTLEDIAQHAYLSPSYLSRLFKNYFNVNFIDYINIRKVALAQERLALSVAPINELSHRLGFSQASYFTKIFKQKCGMTPSKYRMRNKKIKKIYTISRDLSWLKDPSVYTVSQKFFDDKGIDFKTQDLSDSTYVYAIGDLSSDENNGWIYTVNCIQPTTSPVDVSVGDKSVIQWIYTGIENF</sequence>
<dbReference type="PROSITE" id="PS00041">
    <property type="entry name" value="HTH_ARAC_FAMILY_1"/>
    <property type="match status" value="1"/>
</dbReference>
<organism evidence="5">
    <name type="scientific">Limosilactobacillus panis</name>
    <dbReference type="NCBI Taxonomy" id="47493"/>
    <lineage>
        <taxon>Bacteria</taxon>
        <taxon>Bacillati</taxon>
        <taxon>Bacillota</taxon>
        <taxon>Bacilli</taxon>
        <taxon>Lactobacillales</taxon>
        <taxon>Lactobacillaceae</taxon>
        <taxon>Limosilactobacillus</taxon>
    </lineage>
</organism>
<feature type="domain" description="HTH araC/xylS-type" evidence="4">
    <location>
        <begin position="165"/>
        <end position="263"/>
    </location>
</feature>
<dbReference type="InterPro" id="IPR009057">
    <property type="entry name" value="Homeodomain-like_sf"/>
</dbReference>
<dbReference type="SMART" id="SM00342">
    <property type="entry name" value="HTH_ARAC"/>
    <property type="match status" value="1"/>
</dbReference>
<name>T2A5U3_9LACO</name>
<dbReference type="Pfam" id="PF12833">
    <property type="entry name" value="HTH_18"/>
    <property type="match status" value="1"/>
</dbReference>
<evidence type="ECO:0000313" key="5">
    <source>
        <dbReference type="EMBL" id="AGU90224.1"/>
    </source>
</evidence>
<dbReference type="GO" id="GO:0003700">
    <property type="term" value="F:DNA-binding transcription factor activity"/>
    <property type="evidence" value="ECO:0007669"/>
    <property type="project" value="InterPro"/>
</dbReference>
<keyword evidence="2" id="KW-0238">DNA-binding</keyword>
<dbReference type="PANTHER" id="PTHR43280">
    <property type="entry name" value="ARAC-FAMILY TRANSCRIPTIONAL REGULATOR"/>
    <property type="match status" value="1"/>
</dbReference>
<evidence type="ECO:0000256" key="1">
    <source>
        <dbReference type="ARBA" id="ARBA00023015"/>
    </source>
</evidence>
<dbReference type="PRINTS" id="PR00032">
    <property type="entry name" value="HTHARAC"/>
</dbReference>
<evidence type="ECO:0000256" key="3">
    <source>
        <dbReference type="ARBA" id="ARBA00023163"/>
    </source>
</evidence>
<dbReference type="InterPro" id="IPR018060">
    <property type="entry name" value="HTH_AraC"/>
</dbReference>
<dbReference type="InterPro" id="IPR020449">
    <property type="entry name" value="Tscrpt_reg_AraC-type_HTH"/>
</dbReference>
<dbReference type="Gene3D" id="1.10.10.60">
    <property type="entry name" value="Homeodomain-like"/>
    <property type="match status" value="2"/>
</dbReference>
<protein>
    <submittedName>
        <fullName evidence="5">AraC family transcriptional factor</fullName>
    </submittedName>
</protein>
<keyword evidence="3" id="KW-0804">Transcription</keyword>
<dbReference type="EMBL" id="KF312452">
    <property type="protein sequence ID" value="AGU90224.1"/>
    <property type="molecule type" value="Genomic_DNA"/>
</dbReference>
<dbReference type="PROSITE" id="PS01124">
    <property type="entry name" value="HTH_ARAC_FAMILY_2"/>
    <property type="match status" value="1"/>
</dbReference>
<reference evidence="5" key="1">
    <citation type="journal article" date="2013" name="Appl. Microbiol. Biotechnol.">
        <title>Contributions of citrate in redox potential maintenance and ATP production: metabolic pathways and their regulation in Lactobacillus panis PM1.</title>
        <authorList>
            <person name="Kang T.S."/>
            <person name="Korber D.R."/>
            <person name="Tanaka T."/>
        </authorList>
    </citation>
    <scope>NUCLEOTIDE SEQUENCE</scope>
    <source>
        <strain evidence="5">PM1</strain>
    </source>
</reference>
<proteinExistence type="predicted"/>
<dbReference type="PANTHER" id="PTHR43280:SF10">
    <property type="entry name" value="REGULATORY PROTEIN POCR"/>
    <property type="match status" value="1"/>
</dbReference>
<dbReference type="SUPFAM" id="SSF46689">
    <property type="entry name" value="Homeodomain-like"/>
    <property type="match status" value="2"/>
</dbReference>
<dbReference type="InterPro" id="IPR018062">
    <property type="entry name" value="HTH_AraC-typ_CS"/>
</dbReference>
<keyword evidence="1" id="KW-0805">Transcription regulation</keyword>
<dbReference type="GO" id="GO:0043565">
    <property type="term" value="F:sequence-specific DNA binding"/>
    <property type="evidence" value="ECO:0007669"/>
    <property type="project" value="InterPro"/>
</dbReference>
<reference evidence="5" key="2">
    <citation type="submission" date="2013-06" db="EMBL/GenBank/DDBJ databases">
        <authorList>
            <person name="Haakensen M."/>
            <person name="Pittet V."/>
            <person name="Grahame D."/>
            <person name="Korber D."/>
            <person name="Tanaka T."/>
        </authorList>
    </citation>
    <scope>NUCLEOTIDE SEQUENCE</scope>
    <source>
        <strain evidence="5">PM1</strain>
    </source>
</reference>